<dbReference type="GO" id="GO:0032511">
    <property type="term" value="P:late endosome to vacuole transport via multivesicular body sorting pathway"/>
    <property type="evidence" value="ECO:0007669"/>
    <property type="project" value="TreeGrafter"/>
</dbReference>
<evidence type="ECO:0000256" key="1">
    <source>
        <dbReference type="ARBA" id="ARBA00004141"/>
    </source>
</evidence>
<feature type="transmembrane region" description="Helical" evidence="6">
    <location>
        <begin position="101"/>
        <end position="123"/>
    </location>
</feature>
<gene>
    <name evidence="7" type="ORF">C1645_793118</name>
</gene>
<feature type="transmembrane region" description="Helical" evidence="6">
    <location>
        <begin position="34"/>
        <end position="55"/>
    </location>
</feature>
<evidence type="ECO:0000313" key="7">
    <source>
        <dbReference type="EMBL" id="RIA80168.1"/>
    </source>
</evidence>
<dbReference type="OrthoDB" id="14246at2759"/>
<name>A0A397S2H0_9GLOM</name>
<protein>
    <submittedName>
        <fullName evidence="7">Vacuolar protein sorting 55 superfamily protein</fullName>
    </submittedName>
</protein>
<dbReference type="EMBL" id="QKYT01001031">
    <property type="protein sequence ID" value="RIA80168.1"/>
    <property type="molecule type" value="Genomic_DNA"/>
</dbReference>
<proteinExistence type="inferred from homology"/>
<keyword evidence="3 6" id="KW-0812">Transmembrane</keyword>
<evidence type="ECO:0000256" key="6">
    <source>
        <dbReference type="SAM" id="Phobius"/>
    </source>
</evidence>
<dbReference type="Pfam" id="PF04133">
    <property type="entry name" value="Vps55"/>
    <property type="match status" value="1"/>
</dbReference>
<dbReference type="AlphaFoldDB" id="A0A397S2H0"/>
<reference evidence="7 8" key="1">
    <citation type="submission" date="2018-06" db="EMBL/GenBank/DDBJ databases">
        <title>Comparative genomics reveals the genomic features of Rhizophagus irregularis, R. cerebriforme, R. diaphanum and Gigaspora rosea, and their symbiotic lifestyle signature.</title>
        <authorList>
            <person name="Morin E."/>
            <person name="San Clemente H."/>
            <person name="Chen E.C.H."/>
            <person name="De La Providencia I."/>
            <person name="Hainaut M."/>
            <person name="Kuo A."/>
            <person name="Kohler A."/>
            <person name="Murat C."/>
            <person name="Tang N."/>
            <person name="Roy S."/>
            <person name="Loubradou J."/>
            <person name="Henrissat B."/>
            <person name="Grigoriev I.V."/>
            <person name="Corradi N."/>
            <person name="Roux C."/>
            <person name="Martin F.M."/>
        </authorList>
    </citation>
    <scope>NUCLEOTIDE SEQUENCE [LARGE SCALE GENOMIC DNA]</scope>
    <source>
        <strain evidence="7 8">DAOM 227022</strain>
    </source>
</reference>
<keyword evidence="5 6" id="KW-0472">Membrane</keyword>
<dbReference type="STRING" id="658196.A0A397S2H0"/>
<sequence>MAGLKRIISLSFILACGFLLVILSGALYQNWWPLFVVATFVLAPLPNAIFAKCASGDDLYSFHEQTNSGFKDFGKFLTSILVVSGIFLPVVLAHVEVIEFAAMVMSVSGGFLVYFTILAYSYFFSEENDEY</sequence>
<feature type="transmembrane region" description="Helical" evidence="6">
    <location>
        <begin position="7"/>
        <end position="28"/>
    </location>
</feature>
<evidence type="ECO:0000256" key="3">
    <source>
        <dbReference type="ARBA" id="ARBA00022692"/>
    </source>
</evidence>
<comment type="caution">
    <text evidence="7">The sequence shown here is derived from an EMBL/GenBank/DDBJ whole genome shotgun (WGS) entry which is preliminary data.</text>
</comment>
<comment type="similarity">
    <text evidence="2">Belongs to the OB-RGRP/VPS55 family.</text>
</comment>
<evidence type="ECO:0000313" key="8">
    <source>
        <dbReference type="Proteomes" id="UP000265703"/>
    </source>
</evidence>
<dbReference type="GO" id="GO:0034424">
    <property type="term" value="C:Vps55/Vps68 complex"/>
    <property type="evidence" value="ECO:0007669"/>
    <property type="project" value="TreeGrafter"/>
</dbReference>
<evidence type="ECO:0000256" key="4">
    <source>
        <dbReference type="ARBA" id="ARBA00022989"/>
    </source>
</evidence>
<organism evidence="7 8">
    <name type="scientific">Glomus cerebriforme</name>
    <dbReference type="NCBI Taxonomy" id="658196"/>
    <lineage>
        <taxon>Eukaryota</taxon>
        <taxon>Fungi</taxon>
        <taxon>Fungi incertae sedis</taxon>
        <taxon>Mucoromycota</taxon>
        <taxon>Glomeromycotina</taxon>
        <taxon>Glomeromycetes</taxon>
        <taxon>Glomerales</taxon>
        <taxon>Glomeraceae</taxon>
        <taxon>Glomus</taxon>
    </lineage>
</organism>
<dbReference type="PANTHER" id="PTHR12050">
    <property type="entry name" value="LEPTIN RECEPTOR-RELATED"/>
    <property type="match status" value="1"/>
</dbReference>
<accession>A0A397S2H0</accession>
<keyword evidence="8" id="KW-1185">Reference proteome</keyword>
<dbReference type="Proteomes" id="UP000265703">
    <property type="component" value="Unassembled WGS sequence"/>
</dbReference>
<keyword evidence="4 6" id="KW-1133">Transmembrane helix</keyword>
<evidence type="ECO:0000256" key="2">
    <source>
        <dbReference type="ARBA" id="ARBA00005645"/>
    </source>
</evidence>
<dbReference type="InterPro" id="IPR007262">
    <property type="entry name" value="Vps55/LEPROT"/>
</dbReference>
<comment type="subcellular location">
    <subcellularLocation>
        <location evidence="1">Membrane</location>
        <topology evidence="1">Multi-pass membrane protein</topology>
    </subcellularLocation>
</comment>
<dbReference type="PANTHER" id="PTHR12050:SF0">
    <property type="entry name" value="RH04491P"/>
    <property type="match status" value="1"/>
</dbReference>
<evidence type="ECO:0000256" key="5">
    <source>
        <dbReference type="ARBA" id="ARBA00023136"/>
    </source>
</evidence>
<feature type="transmembrane region" description="Helical" evidence="6">
    <location>
        <begin position="76"/>
        <end position="95"/>
    </location>
</feature>